<organism evidence="1 2">
    <name type="scientific">Xylaria curta</name>
    <dbReference type="NCBI Taxonomy" id="42375"/>
    <lineage>
        <taxon>Eukaryota</taxon>
        <taxon>Fungi</taxon>
        <taxon>Dikarya</taxon>
        <taxon>Ascomycota</taxon>
        <taxon>Pezizomycotina</taxon>
        <taxon>Sordariomycetes</taxon>
        <taxon>Xylariomycetidae</taxon>
        <taxon>Xylariales</taxon>
        <taxon>Xylariaceae</taxon>
        <taxon>Xylaria</taxon>
    </lineage>
</organism>
<dbReference type="EMBL" id="JAPDGR010004688">
    <property type="protein sequence ID" value="KAJ2967441.1"/>
    <property type="molecule type" value="Genomic_DNA"/>
</dbReference>
<keyword evidence="2" id="KW-1185">Reference proteome</keyword>
<proteinExistence type="predicted"/>
<name>A0ACC1MLD1_9PEZI</name>
<dbReference type="Proteomes" id="UP001143856">
    <property type="component" value="Unassembled WGS sequence"/>
</dbReference>
<gene>
    <name evidence="1" type="ORF">NUW58_g10452</name>
</gene>
<accession>A0ACC1MLD1</accession>
<reference evidence="1" key="1">
    <citation type="submission" date="2022-10" db="EMBL/GenBank/DDBJ databases">
        <title>Genome Sequence of Xylaria curta.</title>
        <authorList>
            <person name="Buettner E."/>
        </authorList>
    </citation>
    <scope>NUCLEOTIDE SEQUENCE</scope>
    <source>
        <strain evidence="1">Babe10</strain>
    </source>
</reference>
<evidence type="ECO:0000313" key="1">
    <source>
        <dbReference type="EMBL" id="KAJ2967441.1"/>
    </source>
</evidence>
<comment type="caution">
    <text evidence="1">The sequence shown here is derived from an EMBL/GenBank/DDBJ whole genome shotgun (WGS) entry which is preliminary data.</text>
</comment>
<sequence>MDASKSPTTQQQESSTRRRRVSVSSCLSTEPLGIVQSSLRQDGRRDSCDPSPSFPSSGPSYDSLMNYKRSNDPNSMARRASLNEQKPQSGFFGSMWQKYVPVSPAHPSSTYLPTYLPTYPSHLAFPLNPDRFTRGPSSQAK</sequence>
<evidence type="ECO:0000313" key="2">
    <source>
        <dbReference type="Proteomes" id="UP001143856"/>
    </source>
</evidence>
<protein>
    <submittedName>
        <fullName evidence="1">Uncharacterized protein</fullName>
    </submittedName>
</protein>